<proteinExistence type="predicted"/>
<accession>A0A150J645</accession>
<evidence type="ECO:0000313" key="1">
    <source>
        <dbReference type="EMBL" id="KYC52719.1"/>
    </source>
</evidence>
<name>A0A150J645_9EURY</name>
<protein>
    <submittedName>
        <fullName evidence="1">Uncharacterized protein</fullName>
    </submittedName>
</protein>
<sequence length="80" mass="9405">MEFLYAKKLKEGSFVIDSQELSRILKWDIGKVNNAVHYNLGKNIIVCKEVKGEIKGYLNYYISDITPEGIKWVKYTRKFE</sequence>
<reference evidence="1 2" key="1">
    <citation type="journal article" date="2016" name="ISME J.">
        <title>Chasing the elusive Euryarchaeota class WSA2: genomes reveal a uniquely fastidious methyl-reducing methanogen.</title>
        <authorList>
            <person name="Nobu M.K."/>
            <person name="Narihiro T."/>
            <person name="Kuroda K."/>
            <person name="Mei R."/>
            <person name="Liu W.T."/>
        </authorList>
    </citation>
    <scope>NUCLEOTIDE SEQUENCE [LARGE SCALE GENOMIC DNA]</scope>
    <source>
        <strain evidence="1">U1lsi0528_Bin089</strain>
    </source>
</reference>
<dbReference type="Proteomes" id="UP000075578">
    <property type="component" value="Unassembled WGS sequence"/>
</dbReference>
<dbReference type="AlphaFoldDB" id="A0A150J645"/>
<gene>
    <name evidence="1" type="ORF">AMQ74_00625</name>
</gene>
<comment type="caution">
    <text evidence="1">The sequence shown here is derived from an EMBL/GenBank/DDBJ whole genome shotgun (WGS) entry which is preliminary data.</text>
</comment>
<organism evidence="1 2">
    <name type="scientific">Candidatus Methanofastidiosum methylothiophilum</name>
    <dbReference type="NCBI Taxonomy" id="1705564"/>
    <lineage>
        <taxon>Archaea</taxon>
        <taxon>Methanobacteriati</taxon>
        <taxon>Methanobacteriota</taxon>
        <taxon>Stenosarchaea group</taxon>
        <taxon>Candidatus Methanofastidiosia</taxon>
        <taxon>Candidatus Methanofastidiosales</taxon>
        <taxon>Candidatus Methanofastidiosaceae</taxon>
        <taxon>Candidatus Methanofastidiosum</taxon>
    </lineage>
</organism>
<evidence type="ECO:0000313" key="2">
    <source>
        <dbReference type="Proteomes" id="UP000075578"/>
    </source>
</evidence>
<dbReference type="EMBL" id="LNGD01000025">
    <property type="protein sequence ID" value="KYC52719.1"/>
    <property type="molecule type" value="Genomic_DNA"/>
</dbReference>